<evidence type="ECO:0000259" key="4">
    <source>
        <dbReference type="Pfam" id="PF00294"/>
    </source>
</evidence>
<dbReference type="GO" id="GO:0016301">
    <property type="term" value="F:kinase activity"/>
    <property type="evidence" value="ECO:0007669"/>
    <property type="project" value="UniProtKB-KW"/>
</dbReference>
<name>A0AAJ6TA77_POPEU</name>
<comment type="similarity">
    <text evidence="1">Belongs to the carbohydrate kinase PfkB family.</text>
</comment>
<proteinExistence type="inferred from homology"/>
<sequence length="368" mass="39307">MGAGALPRNDEIAATAVSSHPLILGLQPAALVDHVAPVDWSLLDHIPGDRGGSMPVAIEELDHILEEVKAHKLASPDELSSMKTMAGGSVANTIRGLSAGFGVSCGIIGACGDDEQGKLFVSNMSFSRVNLSRLRMKQGHTAQCICMVDELANRTMRPCLSSAVKIQADELTKEDFKGSKWLVLRYAKFNLDVIQAAIRIAKQEGLLVSLDLASFEMVRNFRSSLQQLLESGDIDLCFANEDEAMELLRGEQTSGPEAAVEFLAKHCKWAVVTLGANGCIARHGKEIVRVPAIGEAKATDATGAGDLFAGGFLYGLIKGLSLEACCKAGACSGGSVIRALGGEVTPENWQWMYKQMQIKGLPLPDNRN</sequence>
<feature type="domain" description="Carbohydrate kinase PfkB" evidence="4">
    <location>
        <begin position="73"/>
        <end position="341"/>
    </location>
</feature>
<dbReference type="PANTHER" id="PTHR43320:SF1">
    <property type="entry name" value="OS01G0105900 PROTEIN"/>
    <property type="match status" value="1"/>
</dbReference>
<protein>
    <submittedName>
        <fullName evidence="6">Adenosine kinase 2-like</fullName>
    </submittedName>
</protein>
<dbReference type="KEGG" id="peu:105113126"/>
<reference evidence="6" key="1">
    <citation type="submission" date="2025-08" db="UniProtKB">
        <authorList>
            <consortium name="RefSeq"/>
        </authorList>
    </citation>
    <scope>IDENTIFICATION</scope>
</reference>
<evidence type="ECO:0000256" key="2">
    <source>
        <dbReference type="ARBA" id="ARBA00022679"/>
    </source>
</evidence>
<dbReference type="Pfam" id="PF00294">
    <property type="entry name" value="PfkB"/>
    <property type="match status" value="1"/>
</dbReference>
<dbReference type="Proteomes" id="UP000694918">
    <property type="component" value="Unplaced"/>
</dbReference>
<dbReference type="SUPFAM" id="SSF53613">
    <property type="entry name" value="Ribokinase-like"/>
    <property type="match status" value="1"/>
</dbReference>
<dbReference type="InterPro" id="IPR029056">
    <property type="entry name" value="Ribokinase-like"/>
</dbReference>
<dbReference type="CDD" id="cd01168">
    <property type="entry name" value="adenosine_kinase"/>
    <property type="match status" value="1"/>
</dbReference>
<dbReference type="Gene3D" id="3.40.1190.20">
    <property type="match status" value="1"/>
</dbReference>
<dbReference type="AlphaFoldDB" id="A0AAJ6TA77"/>
<evidence type="ECO:0000256" key="3">
    <source>
        <dbReference type="ARBA" id="ARBA00022777"/>
    </source>
</evidence>
<evidence type="ECO:0000313" key="5">
    <source>
        <dbReference type="Proteomes" id="UP000694918"/>
    </source>
</evidence>
<dbReference type="InterPro" id="IPR052700">
    <property type="entry name" value="Carb_kinase_PfkB-like"/>
</dbReference>
<keyword evidence="3" id="KW-0418">Kinase</keyword>
<accession>A0AAJ6TA77</accession>
<dbReference type="RefSeq" id="XP_011007460.1">
    <property type="nucleotide sequence ID" value="XM_011009158.1"/>
</dbReference>
<keyword evidence="2" id="KW-0808">Transferase</keyword>
<gene>
    <name evidence="6" type="primary">LOC105113126</name>
</gene>
<organism evidence="5 6">
    <name type="scientific">Populus euphratica</name>
    <name type="common">Euphrates poplar</name>
    <dbReference type="NCBI Taxonomy" id="75702"/>
    <lineage>
        <taxon>Eukaryota</taxon>
        <taxon>Viridiplantae</taxon>
        <taxon>Streptophyta</taxon>
        <taxon>Embryophyta</taxon>
        <taxon>Tracheophyta</taxon>
        <taxon>Spermatophyta</taxon>
        <taxon>Magnoliopsida</taxon>
        <taxon>eudicotyledons</taxon>
        <taxon>Gunneridae</taxon>
        <taxon>Pentapetalae</taxon>
        <taxon>rosids</taxon>
        <taxon>fabids</taxon>
        <taxon>Malpighiales</taxon>
        <taxon>Salicaceae</taxon>
        <taxon>Saliceae</taxon>
        <taxon>Populus</taxon>
    </lineage>
</organism>
<evidence type="ECO:0000256" key="1">
    <source>
        <dbReference type="ARBA" id="ARBA00010688"/>
    </source>
</evidence>
<dbReference type="InterPro" id="IPR011611">
    <property type="entry name" value="PfkB_dom"/>
</dbReference>
<dbReference type="GeneID" id="105113126"/>
<keyword evidence="5" id="KW-1185">Reference proteome</keyword>
<evidence type="ECO:0000313" key="6">
    <source>
        <dbReference type="RefSeq" id="XP_011007460.1"/>
    </source>
</evidence>
<dbReference type="PANTHER" id="PTHR43320">
    <property type="entry name" value="SUGAR KINASE"/>
    <property type="match status" value="1"/>
</dbReference>